<feature type="transmembrane region" description="Helical" evidence="2">
    <location>
        <begin position="164"/>
        <end position="186"/>
    </location>
</feature>
<feature type="transmembrane region" description="Helical" evidence="2">
    <location>
        <begin position="434"/>
        <end position="457"/>
    </location>
</feature>
<proteinExistence type="predicted"/>
<feature type="domain" description="CSC1/OSCA1-like 7TM region" evidence="3">
    <location>
        <begin position="433"/>
        <end position="704"/>
    </location>
</feature>
<feature type="region of interest" description="Disordered" evidence="1">
    <location>
        <begin position="833"/>
        <end position="884"/>
    </location>
</feature>
<keyword evidence="2" id="KW-0812">Transmembrane</keyword>
<gene>
    <name evidence="4" type="ORF">ECRASSUSDP1_LOCUS25530</name>
</gene>
<feature type="transmembrane region" description="Helical" evidence="2">
    <location>
        <begin position="108"/>
        <end position="129"/>
    </location>
</feature>
<dbReference type="GO" id="GO:0005227">
    <property type="term" value="F:calcium-activated cation channel activity"/>
    <property type="evidence" value="ECO:0007669"/>
    <property type="project" value="InterPro"/>
</dbReference>
<feature type="transmembrane region" description="Helical" evidence="2">
    <location>
        <begin position="621"/>
        <end position="641"/>
    </location>
</feature>
<evidence type="ECO:0000313" key="4">
    <source>
        <dbReference type="EMBL" id="CAI2384011.1"/>
    </source>
</evidence>
<keyword evidence="2" id="KW-1133">Transmembrane helix</keyword>
<name>A0AAD1Y2B1_EUPCR</name>
<dbReference type="Proteomes" id="UP001295684">
    <property type="component" value="Unassembled WGS sequence"/>
</dbReference>
<protein>
    <recommendedName>
        <fullName evidence="3">CSC1/OSCA1-like 7TM region domain-containing protein</fullName>
    </recommendedName>
</protein>
<feature type="transmembrane region" description="Helical" evidence="2">
    <location>
        <begin position="681"/>
        <end position="705"/>
    </location>
</feature>
<dbReference type="PROSITE" id="PS00018">
    <property type="entry name" value="EF_HAND_1"/>
    <property type="match status" value="1"/>
</dbReference>
<dbReference type="Pfam" id="PF02714">
    <property type="entry name" value="RSN1_7TM"/>
    <property type="match status" value="1"/>
</dbReference>
<comment type="caution">
    <text evidence="4">The sequence shown here is derived from an EMBL/GenBank/DDBJ whole genome shotgun (WGS) entry which is preliminary data.</text>
</comment>
<dbReference type="InterPro" id="IPR003864">
    <property type="entry name" value="CSC1/OSCA1-like_7TM"/>
</dbReference>
<dbReference type="GO" id="GO:0005886">
    <property type="term" value="C:plasma membrane"/>
    <property type="evidence" value="ECO:0007669"/>
    <property type="project" value="TreeGrafter"/>
</dbReference>
<dbReference type="InterPro" id="IPR018247">
    <property type="entry name" value="EF_Hand_1_Ca_BS"/>
</dbReference>
<feature type="transmembrane region" description="Helical" evidence="2">
    <location>
        <begin position="477"/>
        <end position="497"/>
    </location>
</feature>
<evidence type="ECO:0000313" key="5">
    <source>
        <dbReference type="Proteomes" id="UP001295684"/>
    </source>
</evidence>
<evidence type="ECO:0000256" key="2">
    <source>
        <dbReference type="SAM" id="Phobius"/>
    </source>
</evidence>
<dbReference type="InterPro" id="IPR045122">
    <property type="entry name" value="Csc1-like"/>
</dbReference>
<organism evidence="4 5">
    <name type="scientific">Euplotes crassus</name>
    <dbReference type="NCBI Taxonomy" id="5936"/>
    <lineage>
        <taxon>Eukaryota</taxon>
        <taxon>Sar</taxon>
        <taxon>Alveolata</taxon>
        <taxon>Ciliophora</taxon>
        <taxon>Intramacronucleata</taxon>
        <taxon>Spirotrichea</taxon>
        <taxon>Hypotrichia</taxon>
        <taxon>Euplotida</taxon>
        <taxon>Euplotidae</taxon>
        <taxon>Moneuplotes</taxon>
    </lineage>
</organism>
<dbReference type="PANTHER" id="PTHR13018:SF5">
    <property type="entry name" value="RE44586P"/>
    <property type="match status" value="1"/>
</dbReference>
<dbReference type="EMBL" id="CAMPGE010026317">
    <property type="protein sequence ID" value="CAI2384011.1"/>
    <property type="molecule type" value="Genomic_DNA"/>
</dbReference>
<reference evidence="4" key="1">
    <citation type="submission" date="2023-07" db="EMBL/GenBank/DDBJ databases">
        <authorList>
            <consortium name="AG Swart"/>
            <person name="Singh M."/>
            <person name="Singh A."/>
            <person name="Seah K."/>
            <person name="Emmerich C."/>
        </authorList>
    </citation>
    <scope>NUCLEOTIDE SEQUENCE</scope>
    <source>
        <strain evidence="4">DP1</strain>
    </source>
</reference>
<evidence type="ECO:0000259" key="3">
    <source>
        <dbReference type="Pfam" id="PF02714"/>
    </source>
</evidence>
<sequence>MYSDDEKENELKTFILFFSFHAMLLFGAILLWNGVWLKPYGYDIYVPKKKGRRTPSALGKIQTITDIVKEKLLLRYWRYVFSKLWKFDRKFWQGISPDAYLYLLLQKALIRLSCIIFIVSLSLSIFFNYGENVWSLLKNWSTAKPLIFDIFFGSNVQLSTMSSVYLQTAMCIIVSLATILTVLSLMSSLKSLHAKTLPYKSEYNCEWLNSHSLYFTGLLKHDGHGKLFEAIINDFIEPYGGRIITAENTMKQSKDFNIINPRREEHKGIFMVKNYRKFTKYLDKKENIKDLLEFTEEKEPLIRRLCVRKKKRTKEYLLSKMNDYDMKINTALDDGFKSACSVYAVFDSYTSMLQCLQIFNTCEVLSLDCSKICKRASTEKIMKSINSMQEEQEYLIQEYEKDGIYLNASLPTDPVDIVWFNRGSNRHLFFLKKYLWNLLGLLLIVFISTPAVLFQTLKTIGEDNLNLEILDYIPFVQSYSSYIPTIIILCINLLLLIMIDQIAVSEGHAFHNSYQKSIFNKAVVYLHLNIVLFPFLGLQETPVFKLLNFESTHKDYIRDFSMLDSTPFFSKLILQYGVFGGIFYLLRMGEVIVMNFSPAFAHYVRTKFTTTQEWRRKPEYVFQYGYFYSQMVTIFTIVILFSSTAPLIAALGAIYYVIRNCIDGHLLISVHKKEIDSGIELFNSIIPCLLFSLICYQAFMLIYFYLNAQIVPTYIISIMVFLTLIFLFVVRSQRATIHLLKLYAKREDELGDHAINHFSTNLNQGLEENCRSKYFIIGSSNSTIEVEEWEKWADKFYNPALVKCEIDHPNVGIHSKPPSEKILIQVATPINLQSSESMEEEKESKREFDFNDENDIELQDFINKNHNMGKTKRAPPNEKKTYFL</sequence>
<dbReference type="PANTHER" id="PTHR13018">
    <property type="entry name" value="PROBABLE MEMBRANE PROTEIN DUF221-RELATED"/>
    <property type="match status" value="1"/>
</dbReference>
<feature type="transmembrane region" description="Helical" evidence="2">
    <location>
        <begin position="14"/>
        <end position="32"/>
    </location>
</feature>
<keyword evidence="2" id="KW-0472">Membrane</keyword>
<accession>A0AAD1Y2B1</accession>
<keyword evidence="5" id="KW-1185">Reference proteome</keyword>
<feature type="transmembrane region" description="Helical" evidence="2">
    <location>
        <begin position="518"/>
        <end position="538"/>
    </location>
</feature>
<feature type="transmembrane region" description="Helical" evidence="2">
    <location>
        <begin position="711"/>
        <end position="730"/>
    </location>
</feature>
<evidence type="ECO:0000256" key="1">
    <source>
        <dbReference type="SAM" id="MobiDB-lite"/>
    </source>
</evidence>
<feature type="compositionally biased region" description="Basic and acidic residues" evidence="1">
    <location>
        <begin position="875"/>
        <end position="884"/>
    </location>
</feature>
<feature type="transmembrane region" description="Helical" evidence="2">
    <location>
        <begin position="647"/>
        <end position="669"/>
    </location>
</feature>
<dbReference type="AlphaFoldDB" id="A0AAD1Y2B1"/>